<keyword evidence="2" id="KW-0732">Signal</keyword>
<dbReference type="EMBL" id="FJOG01000023">
    <property type="protein sequence ID" value="CZR63465.1"/>
    <property type="molecule type" value="Genomic_DNA"/>
</dbReference>
<dbReference type="Proteomes" id="UP000184330">
    <property type="component" value="Unassembled WGS sequence"/>
</dbReference>
<evidence type="ECO:0000256" key="1">
    <source>
        <dbReference type="SAM" id="MobiDB-lite"/>
    </source>
</evidence>
<proteinExistence type="predicted"/>
<dbReference type="PANTHER" id="PTHR40020">
    <property type="entry name" value="CYTOCHROME C OXIDASE ASSEMBLY FACTOR 2"/>
    <property type="match status" value="1"/>
</dbReference>
<feature type="signal peptide" evidence="2">
    <location>
        <begin position="1"/>
        <end position="32"/>
    </location>
</feature>
<gene>
    <name evidence="3" type="ORF">PAC_13362</name>
</gene>
<dbReference type="OrthoDB" id="5410040at2759"/>
<organism evidence="3 4">
    <name type="scientific">Phialocephala subalpina</name>
    <dbReference type="NCBI Taxonomy" id="576137"/>
    <lineage>
        <taxon>Eukaryota</taxon>
        <taxon>Fungi</taxon>
        <taxon>Dikarya</taxon>
        <taxon>Ascomycota</taxon>
        <taxon>Pezizomycotina</taxon>
        <taxon>Leotiomycetes</taxon>
        <taxon>Helotiales</taxon>
        <taxon>Mollisiaceae</taxon>
        <taxon>Phialocephala</taxon>
        <taxon>Phialocephala fortinii species complex</taxon>
    </lineage>
</organism>
<feature type="compositionally biased region" description="Basic and acidic residues" evidence="1">
    <location>
        <begin position="80"/>
        <end position="92"/>
    </location>
</feature>
<keyword evidence="4" id="KW-1185">Reference proteome</keyword>
<dbReference type="PANTHER" id="PTHR40020:SF1">
    <property type="entry name" value="CYTOCHROME C OXIDASE ASSEMBLY FACTOR 2"/>
    <property type="match status" value="1"/>
</dbReference>
<reference evidence="3 4" key="1">
    <citation type="submission" date="2016-03" db="EMBL/GenBank/DDBJ databases">
        <authorList>
            <person name="Ploux O."/>
        </authorList>
    </citation>
    <scope>NUCLEOTIDE SEQUENCE [LARGE SCALE GENOMIC DNA]</scope>
    <source>
        <strain evidence="3 4">UAMH 11012</strain>
    </source>
</reference>
<feature type="chain" id="PRO_5013381272" description="Alpha-1,3-mannosyltransferase" evidence="2">
    <location>
        <begin position="33"/>
        <end position="137"/>
    </location>
</feature>
<feature type="compositionally biased region" description="Acidic residues" evidence="1">
    <location>
        <begin position="67"/>
        <end position="79"/>
    </location>
</feature>
<evidence type="ECO:0000256" key="2">
    <source>
        <dbReference type="SAM" id="SignalP"/>
    </source>
</evidence>
<dbReference type="AlphaFoldDB" id="A0A1L7XEK4"/>
<feature type="region of interest" description="Disordered" evidence="1">
    <location>
        <begin position="37"/>
        <end position="137"/>
    </location>
</feature>
<accession>A0A1L7XEK4</accession>
<sequence length="137" mass="14827">MPPHLHPRSRLTSSLFATTLFASFFVVALPHALPCPAPRVAYADDGTPPQGKRRRRRKCSDVKEESAMVEESGDEVEAGDMERVRKSKRECPVPKPPGIIGEILGFKSSSTPLSKSSTPTSRPVESSSSEGKGSRPP</sequence>
<evidence type="ECO:0008006" key="5">
    <source>
        <dbReference type="Google" id="ProtNLM"/>
    </source>
</evidence>
<name>A0A1L7XEK4_9HELO</name>
<evidence type="ECO:0000313" key="3">
    <source>
        <dbReference type="EMBL" id="CZR63465.1"/>
    </source>
</evidence>
<protein>
    <recommendedName>
        <fullName evidence="5">Alpha-1,3-mannosyltransferase</fullName>
    </recommendedName>
</protein>
<dbReference type="GO" id="GO:0033617">
    <property type="term" value="P:mitochondrial respiratory chain complex IV assembly"/>
    <property type="evidence" value="ECO:0007669"/>
    <property type="project" value="TreeGrafter"/>
</dbReference>
<feature type="compositionally biased region" description="Low complexity" evidence="1">
    <location>
        <begin position="107"/>
        <end position="121"/>
    </location>
</feature>
<evidence type="ECO:0000313" key="4">
    <source>
        <dbReference type="Proteomes" id="UP000184330"/>
    </source>
</evidence>
<dbReference type="GO" id="GO:0005759">
    <property type="term" value="C:mitochondrial matrix"/>
    <property type="evidence" value="ECO:0007669"/>
    <property type="project" value="TreeGrafter"/>
</dbReference>